<reference evidence="3" key="1">
    <citation type="journal article" date="2017" name="Nat. Commun.">
        <title>The North American bullfrog draft genome provides insight into hormonal regulation of long noncoding RNA.</title>
        <authorList>
            <person name="Hammond S.A."/>
            <person name="Warren R.L."/>
            <person name="Vandervalk B.P."/>
            <person name="Kucuk E."/>
            <person name="Khan H."/>
            <person name="Gibb E.A."/>
            <person name="Pandoh P."/>
            <person name="Kirk H."/>
            <person name="Zhao Y."/>
            <person name="Jones M."/>
            <person name="Mungall A.J."/>
            <person name="Coope R."/>
            <person name="Pleasance S."/>
            <person name="Moore R.A."/>
            <person name="Holt R.A."/>
            <person name="Round J.M."/>
            <person name="Ohora S."/>
            <person name="Walle B.V."/>
            <person name="Veldhoen N."/>
            <person name="Helbing C.C."/>
            <person name="Birol I."/>
        </authorList>
    </citation>
    <scope>NUCLEOTIDE SEQUENCE [LARGE SCALE GENOMIC DNA]</scope>
</reference>
<evidence type="ECO:0000313" key="3">
    <source>
        <dbReference type="Proteomes" id="UP000228934"/>
    </source>
</evidence>
<dbReference type="EMBL" id="KV925952">
    <property type="protein sequence ID" value="PIO36328.1"/>
    <property type="molecule type" value="Genomic_DNA"/>
</dbReference>
<feature type="region of interest" description="Disordered" evidence="1">
    <location>
        <begin position="1"/>
        <end position="42"/>
    </location>
</feature>
<gene>
    <name evidence="2" type="ORF">AB205_0110990</name>
</gene>
<feature type="compositionally biased region" description="Polar residues" evidence="1">
    <location>
        <begin position="26"/>
        <end position="37"/>
    </location>
</feature>
<name>A0A2G9S829_AQUCT</name>
<evidence type="ECO:0000256" key="1">
    <source>
        <dbReference type="SAM" id="MobiDB-lite"/>
    </source>
</evidence>
<sequence>QNVDKGNQAAVDGRSSEPAGVPVGPETSTEATQTSPQPEIHPVMSFFKTLVNKPGPKTEEEAKSDVEDKVGGRAGCADFWLATMEFCSLSNEYWRWRCPVGHCSPSSLVFRG</sequence>
<feature type="non-terminal residue" evidence="2">
    <location>
        <position position="1"/>
    </location>
</feature>
<dbReference type="Proteomes" id="UP000228934">
    <property type="component" value="Unassembled WGS sequence"/>
</dbReference>
<dbReference type="AlphaFoldDB" id="A0A2G9S829"/>
<proteinExistence type="predicted"/>
<organism evidence="2 3">
    <name type="scientific">Aquarana catesbeiana</name>
    <name type="common">American bullfrog</name>
    <name type="synonym">Rana catesbeiana</name>
    <dbReference type="NCBI Taxonomy" id="8400"/>
    <lineage>
        <taxon>Eukaryota</taxon>
        <taxon>Metazoa</taxon>
        <taxon>Chordata</taxon>
        <taxon>Craniata</taxon>
        <taxon>Vertebrata</taxon>
        <taxon>Euteleostomi</taxon>
        <taxon>Amphibia</taxon>
        <taxon>Batrachia</taxon>
        <taxon>Anura</taxon>
        <taxon>Neobatrachia</taxon>
        <taxon>Ranoidea</taxon>
        <taxon>Ranidae</taxon>
        <taxon>Aquarana</taxon>
    </lineage>
</organism>
<accession>A0A2G9S829</accession>
<evidence type="ECO:0000313" key="2">
    <source>
        <dbReference type="EMBL" id="PIO36328.1"/>
    </source>
</evidence>
<keyword evidence="3" id="KW-1185">Reference proteome</keyword>
<protein>
    <submittedName>
        <fullName evidence="2">Uncharacterized protein</fullName>
    </submittedName>
</protein>